<organism evidence="2 3">
    <name type="scientific">Patiriisocius marinistellae</name>
    <dbReference type="NCBI Taxonomy" id="2494560"/>
    <lineage>
        <taxon>Bacteria</taxon>
        <taxon>Pseudomonadati</taxon>
        <taxon>Bacteroidota</taxon>
        <taxon>Flavobacteriia</taxon>
        <taxon>Flavobacteriales</taxon>
        <taxon>Flavobacteriaceae</taxon>
        <taxon>Patiriisocius</taxon>
    </lineage>
</organism>
<sequence length="468" mass="54096">MKKLLILIVLISGLANAQQEAFTIKNPYRNTDLNPKATFVVEDETSGNFAVFMISRGITYGFLYDKYFEKIKHIRSTKLPSKFISFQVYTIKENTYTFLMNTANNRSYGTLVFDFDTGAFDVKETDFKLKKERLLSVVSNFDTCHLITISKKENHLIIYSFKDNWDKPLKKIINFDGDYFKEETNNNYTFKELFYDKFSLTNISNEHPNSIKQASDKVKIYTKDLDVQITSNKYSEKTFIIDFNIATGNKNIASFSMPQFEKEGFFPKSNSYLIDDKLFQVRGNNLKLALNITDTKTDVILNNFYSEKELPIKFKNGPIIQKKRGLFEEQRDIKTTSAFLRKLQVLDIGVAVYKDGKDYIFNMGGHEEESGNLFIYIPGGGFVGGVISGVASGFLNYTYSKSLLIEGILDENFEHQNGTVAKNIFNLISDFSDQKKTKAETLFKKDETYYWGTYSSKYDHYTFYSFRE</sequence>
<dbReference type="EMBL" id="BKCF01000001">
    <property type="protein sequence ID" value="GEQ85062.1"/>
    <property type="molecule type" value="Genomic_DNA"/>
</dbReference>
<proteinExistence type="predicted"/>
<keyword evidence="1" id="KW-0732">Signal</keyword>
<protein>
    <submittedName>
        <fullName evidence="2">Uncharacterized protein</fullName>
    </submittedName>
</protein>
<gene>
    <name evidence="2" type="ORF">ULMS_05700</name>
</gene>
<dbReference type="OrthoDB" id="912496at2"/>
<keyword evidence="3" id="KW-1185">Reference proteome</keyword>
<dbReference type="RefSeq" id="WP_151892998.1">
    <property type="nucleotide sequence ID" value="NZ_BKCF01000001.1"/>
</dbReference>
<evidence type="ECO:0000313" key="2">
    <source>
        <dbReference type="EMBL" id="GEQ85062.1"/>
    </source>
</evidence>
<accession>A0A5J4FVG2</accession>
<feature type="signal peptide" evidence="1">
    <location>
        <begin position="1"/>
        <end position="17"/>
    </location>
</feature>
<reference evidence="2 3" key="1">
    <citation type="submission" date="2019-08" db="EMBL/GenBank/DDBJ databases">
        <title>Ulvibacter marinistellae sp. nov., isolated from a starfish, Patiria pectinifera.</title>
        <authorList>
            <person name="Kawano K."/>
            <person name="Ushijima N."/>
            <person name="Kihara M."/>
            <person name="Itoh H."/>
        </authorList>
    </citation>
    <scope>NUCLEOTIDE SEQUENCE [LARGE SCALE GENOMIC DNA]</scope>
    <source>
        <strain evidence="2 3">KK4</strain>
    </source>
</reference>
<evidence type="ECO:0000313" key="3">
    <source>
        <dbReference type="Proteomes" id="UP000326994"/>
    </source>
</evidence>
<evidence type="ECO:0000256" key="1">
    <source>
        <dbReference type="SAM" id="SignalP"/>
    </source>
</evidence>
<dbReference type="Proteomes" id="UP000326994">
    <property type="component" value="Unassembled WGS sequence"/>
</dbReference>
<name>A0A5J4FVG2_9FLAO</name>
<comment type="caution">
    <text evidence="2">The sequence shown here is derived from an EMBL/GenBank/DDBJ whole genome shotgun (WGS) entry which is preliminary data.</text>
</comment>
<dbReference type="AlphaFoldDB" id="A0A5J4FVG2"/>
<feature type="chain" id="PRO_5023827663" evidence="1">
    <location>
        <begin position="18"/>
        <end position="468"/>
    </location>
</feature>